<dbReference type="RefSeq" id="WP_211427927.1">
    <property type="nucleotide sequence ID" value="NZ_CP072648.1"/>
</dbReference>
<dbReference type="InterPro" id="IPR020568">
    <property type="entry name" value="Ribosomal_Su5_D2-typ_SF"/>
</dbReference>
<evidence type="ECO:0000256" key="5">
    <source>
        <dbReference type="ARBA" id="ARBA00022741"/>
    </source>
</evidence>
<dbReference type="InterPro" id="IPR006204">
    <property type="entry name" value="GHMP_kinase_N_dom"/>
</dbReference>
<keyword evidence="9" id="KW-0414">Isoprene biosynthesis</keyword>
<dbReference type="PIRSF" id="PIRSF010376">
    <property type="entry name" value="IspE"/>
    <property type="match status" value="1"/>
</dbReference>
<comment type="function">
    <text evidence="9">Catalyzes the phosphorylation of the position 2 hydroxy group of 4-diphosphocytidyl-2C-methyl-D-erythritol.</text>
</comment>
<sequence length="297" mass="31574">MPALFPSFAKVNLSLEVIGRRSDGYHELRTVFQTIELHDLLEIEVTADPSIALTCDDPTLTCDDQNLVVRAARLLQSTAGVTHGARIHLQKRIPMQAGLGGGSSNAAVTLLALEQLWGAALSVATRQRLAAQLGADVPFFLVGGTALGLGRGDRITPLPDANLPTIVVVNPKVAIPTGPVFRGLQAELTDELTIHTLTACSPDNINWLAAGNDLEAVVFRAFPLVREVRDRLRALGAHLARMSGSGSTVFGLFEDAAAGEAARQICLEAGWLAWTSPALGRETYARRIGVTGSYPPS</sequence>
<dbReference type="InterPro" id="IPR004424">
    <property type="entry name" value="IspE"/>
</dbReference>
<feature type="active site" evidence="9">
    <location>
        <position position="10"/>
    </location>
</feature>
<comment type="pathway">
    <text evidence="9">Isoprenoid biosynthesis; isopentenyl diphosphate biosynthesis via DXP pathway; isopentenyl diphosphate from 1-deoxy-D-xylulose 5-phosphate: step 3/6.</text>
</comment>
<evidence type="ECO:0000256" key="7">
    <source>
        <dbReference type="ARBA" id="ARBA00022840"/>
    </source>
</evidence>
<keyword evidence="4 9" id="KW-0808">Transferase</keyword>
<dbReference type="EMBL" id="CP072648">
    <property type="protein sequence ID" value="QUW02036.1"/>
    <property type="molecule type" value="Genomic_DNA"/>
</dbReference>
<dbReference type="Proteomes" id="UP000676506">
    <property type="component" value="Chromosome 1"/>
</dbReference>
<evidence type="ECO:0000256" key="6">
    <source>
        <dbReference type="ARBA" id="ARBA00022777"/>
    </source>
</evidence>
<evidence type="ECO:0000256" key="1">
    <source>
        <dbReference type="ARBA" id="ARBA00009684"/>
    </source>
</evidence>
<keyword evidence="6 9" id="KW-0418">Kinase</keyword>
<dbReference type="InterPro" id="IPR014721">
    <property type="entry name" value="Ribsml_uS5_D2-typ_fold_subgr"/>
</dbReference>
<feature type="domain" description="GHMP kinase N-terminal" evidence="10">
    <location>
        <begin position="66"/>
        <end position="144"/>
    </location>
</feature>
<dbReference type="InterPro" id="IPR036554">
    <property type="entry name" value="GHMP_kinase_C_sf"/>
</dbReference>
<dbReference type="SUPFAM" id="SSF55060">
    <property type="entry name" value="GHMP Kinase, C-terminal domain"/>
    <property type="match status" value="1"/>
</dbReference>
<accession>A0ABX8B4Y0</accession>
<dbReference type="Pfam" id="PF00288">
    <property type="entry name" value="GHMP_kinases_N"/>
    <property type="match status" value="1"/>
</dbReference>
<dbReference type="GO" id="GO:0050515">
    <property type="term" value="F:4-(cytidine 5'-diphospho)-2-C-methyl-D-erythritol kinase activity"/>
    <property type="evidence" value="ECO:0007669"/>
    <property type="project" value="UniProtKB-EC"/>
</dbReference>
<dbReference type="PANTHER" id="PTHR43527:SF2">
    <property type="entry name" value="4-DIPHOSPHOCYTIDYL-2-C-METHYL-D-ERYTHRITOL KINASE, CHLOROPLASTIC"/>
    <property type="match status" value="1"/>
</dbReference>
<dbReference type="EC" id="2.7.1.148" evidence="2 9"/>
<dbReference type="SUPFAM" id="SSF54211">
    <property type="entry name" value="Ribosomal protein S5 domain 2-like"/>
    <property type="match status" value="1"/>
</dbReference>
<keyword evidence="7 9" id="KW-0067">ATP-binding</keyword>
<keyword evidence="13" id="KW-1185">Reference proteome</keyword>
<evidence type="ECO:0000256" key="3">
    <source>
        <dbReference type="ARBA" id="ARBA00017473"/>
    </source>
</evidence>
<evidence type="ECO:0000256" key="9">
    <source>
        <dbReference type="HAMAP-Rule" id="MF_00061"/>
    </source>
</evidence>
<name>A0ABX8B4Y0_9BACT</name>
<reference evidence="12 13" key="1">
    <citation type="submission" date="2021-03" db="EMBL/GenBank/DDBJ databases">
        <title>Genomic and phenotypic characterization of Chloracidobacterium isolates provides evidence for multiple species.</title>
        <authorList>
            <person name="Saini M.K."/>
            <person name="Costas A.M.G."/>
            <person name="Tank M."/>
            <person name="Bryant D.A."/>
        </authorList>
    </citation>
    <scope>NUCLEOTIDE SEQUENCE [LARGE SCALE GENOMIC DNA]</scope>
    <source>
        <strain evidence="12 13">BV2-C</strain>
    </source>
</reference>
<evidence type="ECO:0000259" key="10">
    <source>
        <dbReference type="Pfam" id="PF00288"/>
    </source>
</evidence>
<feature type="domain" description="GHMP kinase C-terminal" evidence="11">
    <location>
        <begin position="210"/>
        <end position="265"/>
    </location>
</feature>
<dbReference type="NCBIfam" id="TIGR00154">
    <property type="entry name" value="ispE"/>
    <property type="match status" value="1"/>
</dbReference>
<comment type="similarity">
    <text evidence="1 9">Belongs to the GHMP kinase family. IspE subfamily.</text>
</comment>
<evidence type="ECO:0000256" key="2">
    <source>
        <dbReference type="ARBA" id="ARBA00012052"/>
    </source>
</evidence>
<feature type="binding site" evidence="9">
    <location>
        <begin position="94"/>
        <end position="104"/>
    </location>
    <ligand>
        <name>ATP</name>
        <dbReference type="ChEBI" id="CHEBI:30616"/>
    </ligand>
</feature>
<proteinExistence type="inferred from homology"/>
<dbReference type="PANTHER" id="PTHR43527">
    <property type="entry name" value="4-DIPHOSPHOCYTIDYL-2-C-METHYL-D-ERYTHRITOL KINASE, CHLOROPLASTIC"/>
    <property type="match status" value="1"/>
</dbReference>
<evidence type="ECO:0000256" key="4">
    <source>
        <dbReference type="ARBA" id="ARBA00022679"/>
    </source>
</evidence>
<feature type="active site" evidence="9">
    <location>
        <position position="136"/>
    </location>
</feature>
<evidence type="ECO:0000259" key="11">
    <source>
        <dbReference type="Pfam" id="PF08544"/>
    </source>
</evidence>
<dbReference type="Gene3D" id="3.30.230.10">
    <property type="match status" value="1"/>
</dbReference>
<keyword evidence="5 9" id="KW-0547">Nucleotide-binding</keyword>
<comment type="catalytic activity">
    <reaction evidence="9">
        <text>4-CDP-2-C-methyl-D-erythritol + ATP = 4-CDP-2-C-methyl-D-erythritol 2-phosphate + ADP + H(+)</text>
        <dbReference type="Rhea" id="RHEA:18437"/>
        <dbReference type="ChEBI" id="CHEBI:15378"/>
        <dbReference type="ChEBI" id="CHEBI:30616"/>
        <dbReference type="ChEBI" id="CHEBI:57823"/>
        <dbReference type="ChEBI" id="CHEBI:57919"/>
        <dbReference type="ChEBI" id="CHEBI:456216"/>
        <dbReference type="EC" id="2.7.1.148"/>
    </reaction>
</comment>
<gene>
    <name evidence="9 12" type="primary">ispE</name>
    <name evidence="12" type="ORF">J8C06_06585</name>
</gene>
<dbReference type="Gene3D" id="3.30.70.890">
    <property type="entry name" value="GHMP kinase, C-terminal domain"/>
    <property type="match status" value="1"/>
</dbReference>
<evidence type="ECO:0000256" key="8">
    <source>
        <dbReference type="ARBA" id="ARBA00032554"/>
    </source>
</evidence>
<protein>
    <recommendedName>
        <fullName evidence="3 9">4-diphosphocytidyl-2-C-methyl-D-erythritol kinase</fullName>
        <shortName evidence="9">CMK</shortName>
        <ecNumber evidence="2 9">2.7.1.148</ecNumber>
    </recommendedName>
    <alternativeName>
        <fullName evidence="8 9">4-(cytidine-5'-diphospho)-2-C-methyl-D-erythritol kinase</fullName>
    </alternativeName>
</protein>
<dbReference type="NCBIfam" id="NF011202">
    <property type="entry name" value="PRK14608.1"/>
    <property type="match status" value="1"/>
</dbReference>
<evidence type="ECO:0000313" key="13">
    <source>
        <dbReference type="Proteomes" id="UP000676506"/>
    </source>
</evidence>
<dbReference type="Pfam" id="PF08544">
    <property type="entry name" value="GHMP_kinases_C"/>
    <property type="match status" value="1"/>
</dbReference>
<evidence type="ECO:0000313" key="12">
    <source>
        <dbReference type="EMBL" id="QUW02036.1"/>
    </source>
</evidence>
<dbReference type="HAMAP" id="MF_00061">
    <property type="entry name" value="IspE"/>
    <property type="match status" value="1"/>
</dbReference>
<organism evidence="12 13">
    <name type="scientific">Chloracidobacterium validum</name>
    <dbReference type="NCBI Taxonomy" id="2821543"/>
    <lineage>
        <taxon>Bacteria</taxon>
        <taxon>Pseudomonadati</taxon>
        <taxon>Acidobacteriota</taxon>
        <taxon>Terriglobia</taxon>
        <taxon>Terriglobales</taxon>
        <taxon>Acidobacteriaceae</taxon>
        <taxon>Chloracidobacterium</taxon>
    </lineage>
</organism>
<dbReference type="InterPro" id="IPR013750">
    <property type="entry name" value="GHMP_kinase_C_dom"/>
</dbReference>